<name>A0AAD7BVD9_MYCRO</name>
<gene>
    <name evidence="1" type="ORF">B0H17DRAFT_1217609</name>
</gene>
<protein>
    <submittedName>
        <fullName evidence="1">Uncharacterized protein</fullName>
    </submittedName>
</protein>
<reference evidence="1" key="1">
    <citation type="submission" date="2023-03" db="EMBL/GenBank/DDBJ databases">
        <title>Massive genome expansion in bonnet fungi (Mycena s.s.) driven by repeated elements and novel gene families across ecological guilds.</title>
        <authorList>
            <consortium name="Lawrence Berkeley National Laboratory"/>
            <person name="Harder C.B."/>
            <person name="Miyauchi S."/>
            <person name="Viragh M."/>
            <person name="Kuo A."/>
            <person name="Thoen E."/>
            <person name="Andreopoulos B."/>
            <person name="Lu D."/>
            <person name="Skrede I."/>
            <person name="Drula E."/>
            <person name="Henrissat B."/>
            <person name="Morin E."/>
            <person name="Kohler A."/>
            <person name="Barry K."/>
            <person name="LaButti K."/>
            <person name="Morin E."/>
            <person name="Salamov A."/>
            <person name="Lipzen A."/>
            <person name="Mereny Z."/>
            <person name="Hegedus B."/>
            <person name="Baldrian P."/>
            <person name="Stursova M."/>
            <person name="Weitz H."/>
            <person name="Taylor A."/>
            <person name="Grigoriev I.V."/>
            <person name="Nagy L.G."/>
            <person name="Martin F."/>
            <person name="Kauserud H."/>
        </authorList>
    </citation>
    <scope>NUCLEOTIDE SEQUENCE</scope>
    <source>
        <strain evidence="1">CBHHK067</strain>
    </source>
</reference>
<dbReference type="Gene3D" id="3.40.50.720">
    <property type="entry name" value="NAD(P)-binding Rossmann-like Domain"/>
    <property type="match status" value="1"/>
</dbReference>
<dbReference type="Proteomes" id="UP001221757">
    <property type="component" value="Unassembled WGS sequence"/>
</dbReference>
<organism evidence="1 2">
    <name type="scientific">Mycena rosella</name>
    <name type="common">Pink bonnet</name>
    <name type="synonym">Agaricus rosellus</name>
    <dbReference type="NCBI Taxonomy" id="1033263"/>
    <lineage>
        <taxon>Eukaryota</taxon>
        <taxon>Fungi</taxon>
        <taxon>Dikarya</taxon>
        <taxon>Basidiomycota</taxon>
        <taxon>Agaricomycotina</taxon>
        <taxon>Agaricomycetes</taxon>
        <taxon>Agaricomycetidae</taxon>
        <taxon>Agaricales</taxon>
        <taxon>Marasmiineae</taxon>
        <taxon>Mycenaceae</taxon>
        <taxon>Mycena</taxon>
    </lineage>
</organism>
<accession>A0AAD7BVD9</accession>
<sequence>MLPQGSSRACRMIEYSNTSTSSWIVIPGAGNGLGHLAVQYARAVRPNLELKLY</sequence>
<dbReference type="EMBL" id="JARKIE010000496">
    <property type="protein sequence ID" value="KAJ7632056.1"/>
    <property type="molecule type" value="Genomic_DNA"/>
</dbReference>
<proteinExistence type="predicted"/>
<keyword evidence="2" id="KW-1185">Reference proteome</keyword>
<dbReference type="AlphaFoldDB" id="A0AAD7BVD9"/>
<evidence type="ECO:0000313" key="2">
    <source>
        <dbReference type="Proteomes" id="UP001221757"/>
    </source>
</evidence>
<comment type="caution">
    <text evidence="1">The sequence shown here is derived from an EMBL/GenBank/DDBJ whole genome shotgun (WGS) entry which is preliminary data.</text>
</comment>
<evidence type="ECO:0000313" key="1">
    <source>
        <dbReference type="EMBL" id="KAJ7632056.1"/>
    </source>
</evidence>